<reference evidence="1" key="1">
    <citation type="journal article" date="2020" name="Nature">
        <title>Giant virus diversity and host interactions through global metagenomics.</title>
        <authorList>
            <person name="Schulz F."/>
            <person name="Roux S."/>
            <person name="Paez-Espino D."/>
            <person name="Jungbluth S."/>
            <person name="Walsh D.A."/>
            <person name="Denef V.J."/>
            <person name="McMahon K.D."/>
            <person name="Konstantinidis K.T."/>
            <person name="Eloe-Fadrosh E.A."/>
            <person name="Kyrpides N.C."/>
            <person name="Woyke T."/>
        </authorList>
    </citation>
    <scope>NUCLEOTIDE SEQUENCE</scope>
    <source>
        <strain evidence="1">GVMAG-M-3300020166-18</strain>
    </source>
</reference>
<accession>A0A6C0BYM8</accession>
<evidence type="ECO:0000313" key="1">
    <source>
        <dbReference type="EMBL" id="QHS96383.1"/>
    </source>
</evidence>
<proteinExistence type="predicted"/>
<dbReference type="EMBL" id="MN739271">
    <property type="protein sequence ID" value="QHS96383.1"/>
    <property type="molecule type" value="Genomic_DNA"/>
</dbReference>
<protein>
    <submittedName>
        <fullName evidence="1">Uncharacterized protein</fullName>
    </submittedName>
</protein>
<name>A0A6C0BYM8_9ZZZZ</name>
<sequence>MPLTPLYLKEKRCQMEAAYNMMLGDTKNHQFRYNVCMAREEPKPTKIPYNRPKYTVTPSD</sequence>
<organism evidence="1">
    <name type="scientific">viral metagenome</name>
    <dbReference type="NCBI Taxonomy" id="1070528"/>
    <lineage>
        <taxon>unclassified sequences</taxon>
        <taxon>metagenomes</taxon>
        <taxon>organismal metagenomes</taxon>
    </lineage>
</organism>
<dbReference type="AlphaFoldDB" id="A0A6C0BYM8"/>